<evidence type="ECO:0000256" key="1">
    <source>
        <dbReference type="ARBA" id="ARBA00004651"/>
    </source>
</evidence>
<evidence type="ECO:0000256" key="4">
    <source>
        <dbReference type="ARBA" id="ARBA00022692"/>
    </source>
</evidence>
<keyword evidence="8 9" id="KW-0472">Membrane</keyword>
<dbReference type="InterPro" id="IPR022645">
    <property type="entry name" value="SecD/SecF_bac"/>
</dbReference>
<feature type="transmembrane region" description="Helical" evidence="9">
    <location>
        <begin position="20"/>
        <end position="38"/>
    </location>
</feature>
<dbReference type="Proteomes" id="UP000005496">
    <property type="component" value="Unassembled WGS sequence"/>
</dbReference>
<keyword evidence="7 9" id="KW-0811">Translocation</keyword>
<feature type="transmembrane region" description="Helical" evidence="9">
    <location>
        <begin position="189"/>
        <end position="208"/>
    </location>
</feature>
<evidence type="ECO:0000256" key="2">
    <source>
        <dbReference type="ARBA" id="ARBA00022448"/>
    </source>
</evidence>
<dbReference type="InterPro" id="IPR022646">
    <property type="entry name" value="SecD/SecF_CS"/>
</dbReference>
<comment type="subcellular location">
    <subcellularLocation>
        <location evidence="1 9">Cell membrane</location>
        <topology evidence="1 9">Multi-pass membrane protein</topology>
    </subcellularLocation>
</comment>
<comment type="caution">
    <text evidence="11">The sequence shown here is derived from an EMBL/GenBank/DDBJ whole genome shotgun (WGS) entry which is preliminary data.</text>
</comment>
<dbReference type="Gene3D" id="1.20.1640.10">
    <property type="entry name" value="Multidrug efflux transporter AcrB transmembrane domain"/>
    <property type="match status" value="1"/>
</dbReference>
<name>D6SUB7_9BACT</name>
<dbReference type="Pfam" id="PF07549">
    <property type="entry name" value="Sec_GG"/>
    <property type="match status" value="1"/>
</dbReference>
<dbReference type="GO" id="GO:0005886">
    <property type="term" value="C:plasma membrane"/>
    <property type="evidence" value="ECO:0007669"/>
    <property type="project" value="UniProtKB-SubCell"/>
</dbReference>
<feature type="transmembrane region" description="Helical" evidence="9">
    <location>
        <begin position="166"/>
        <end position="183"/>
    </location>
</feature>
<dbReference type="GO" id="GO:0006605">
    <property type="term" value="P:protein targeting"/>
    <property type="evidence" value="ECO:0007669"/>
    <property type="project" value="UniProtKB-UniRule"/>
</dbReference>
<gene>
    <name evidence="9" type="primary">secF</name>
    <name evidence="11" type="ORF">Dthio_PD0211</name>
</gene>
<feature type="transmembrane region" description="Helical" evidence="9">
    <location>
        <begin position="143"/>
        <end position="159"/>
    </location>
</feature>
<feature type="domain" description="Protein export membrane protein SecD/SecF C-terminal" evidence="10">
    <location>
        <begin position="191"/>
        <end position="343"/>
    </location>
</feature>
<accession>D6SUB7</accession>
<dbReference type="PANTHER" id="PTHR30081">
    <property type="entry name" value="PROTEIN-EXPORT MEMBRANE PROTEIN SEC"/>
    <property type="match status" value="1"/>
</dbReference>
<dbReference type="OrthoDB" id="9774769at2"/>
<dbReference type="PRINTS" id="PR01755">
    <property type="entry name" value="SECFTRNLCASE"/>
</dbReference>
<keyword evidence="2 9" id="KW-0813">Transport</keyword>
<dbReference type="HAMAP" id="MF_01464_B">
    <property type="entry name" value="SecF_B"/>
    <property type="match status" value="1"/>
</dbReference>
<comment type="function">
    <text evidence="9">Part of the Sec protein translocase complex. Interacts with the SecYEG preprotein conducting channel. SecDF uses the proton motive force (PMF) to complete protein translocation after the ATP-dependent function of SecA.</text>
</comment>
<proteinExistence type="inferred from homology"/>
<dbReference type="Pfam" id="PF02355">
    <property type="entry name" value="SecD_SecF_C"/>
    <property type="match status" value="2"/>
</dbReference>
<dbReference type="RefSeq" id="WP_008871590.1">
    <property type="nucleotide sequence ID" value="NZ_ACJN02000004.1"/>
</dbReference>
<sequence>MGFQIIRPDTSFDFMGKRKIALTISLVLLFLGLASLLVKGGPRYGIDFAGGVILQIQFESEVEMGKLESLLQEAQLPGMSLQTFGDRGDNEYLVRSSAEGLTTSDVREQTRQALQAEFQEDEFTFQRLEMVGPRVGEELRENALQALFFAVLLISIYISGRFEHKWFIAGFMAAGLGLGVYLLKILGAPLVFLILAALLISIMFTWYLKLSFALGAVLALIHDVLITVGIFSLLNKEFDLSIVAALLTIIGYSLNDTIVIYDRIRENMRKKISESLTQTINTSLNQTLSRTIVTSGTTLMVILSLLILGGGIIHDFAFALLVGVLVGTFSSVFVASSILLKLRPEIPGEDEKEEVIDVKARMDMRAQKKGR</sequence>
<evidence type="ECO:0000259" key="10">
    <source>
        <dbReference type="Pfam" id="PF02355"/>
    </source>
</evidence>
<dbReference type="EMBL" id="ACJN02000004">
    <property type="protein sequence ID" value="EFI32897.1"/>
    <property type="molecule type" value="Genomic_DNA"/>
</dbReference>
<evidence type="ECO:0000256" key="7">
    <source>
        <dbReference type="ARBA" id="ARBA00023010"/>
    </source>
</evidence>
<evidence type="ECO:0000313" key="12">
    <source>
        <dbReference type="Proteomes" id="UP000005496"/>
    </source>
</evidence>
<comment type="similarity">
    <text evidence="9">Belongs to the SecD/SecF family. SecF subfamily.</text>
</comment>
<dbReference type="AlphaFoldDB" id="D6SUB7"/>
<dbReference type="NCBIfam" id="TIGR00966">
    <property type="entry name" value="transloc_SecF"/>
    <property type="match status" value="1"/>
</dbReference>
<feature type="transmembrane region" description="Helical" evidence="9">
    <location>
        <begin position="292"/>
        <end position="313"/>
    </location>
</feature>
<evidence type="ECO:0000256" key="6">
    <source>
        <dbReference type="ARBA" id="ARBA00022989"/>
    </source>
</evidence>
<dbReference type="GO" id="GO:0043952">
    <property type="term" value="P:protein transport by the Sec complex"/>
    <property type="evidence" value="ECO:0007669"/>
    <property type="project" value="UniProtKB-UniRule"/>
</dbReference>
<feature type="domain" description="Protein export membrane protein SecD/SecF C-terminal" evidence="10">
    <location>
        <begin position="118"/>
        <end position="173"/>
    </location>
</feature>
<keyword evidence="4 9" id="KW-0812">Transmembrane</keyword>
<evidence type="ECO:0000256" key="5">
    <source>
        <dbReference type="ARBA" id="ARBA00022927"/>
    </source>
</evidence>
<dbReference type="InterPro" id="IPR005665">
    <property type="entry name" value="SecF_bac"/>
</dbReference>
<reference evidence="11" key="1">
    <citation type="submission" date="2010-05" db="EMBL/GenBank/DDBJ databases">
        <title>The draft genome of Desulfonatronospira thiodismutans ASO3-1.</title>
        <authorList>
            <consortium name="US DOE Joint Genome Institute (JGI-PGF)"/>
            <person name="Lucas S."/>
            <person name="Copeland A."/>
            <person name="Lapidus A."/>
            <person name="Cheng J.-F."/>
            <person name="Bruce D."/>
            <person name="Goodwin L."/>
            <person name="Pitluck S."/>
            <person name="Chertkov O."/>
            <person name="Brettin T."/>
            <person name="Detter J.C."/>
            <person name="Han C."/>
            <person name="Land M.L."/>
            <person name="Hauser L."/>
            <person name="Kyrpides N."/>
            <person name="Mikhailova N."/>
            <person name="Muyzer G."/>
            <person name="Woyke T."/>
        </authorList>
    </citation>
    <scope>NUCLEOTIDE SEQUENCE [LARGE SCALE GENOMIC DNA]</scope>
    <source>
        <strain evidence="11">ASO3-1</strain>
    </source>
</reference>
<evidence type="ECO:0000313" key="11">
    <source>
        <dbReference type="EMBL" id="EFI32897.1"/>
    </source>
</evidence>
<dbReference type="GO" id="GO:0015450">
    <property type="term" value="F:protein-transporting ATPase activity"/>
    <property type="evidence" value="ECO:0007669"/>
    <property type="project" value="InterPro"/>
</dbReference>
<feature type="transmembrane region" description="Helical" evidence="9">
    <location>
        <begin position="319"/>
        <end position="340"/>
    </location>
</feature>
<feature type="transmembrane region" description="Helical" evidence="9">
    <location>
        <begin position="240"/>
        <end position="261"/>
    </location>
</feature>
<keyword evidence="12" id="KW-1185">Reference proteome</keyword>
<dbReference type="GO" id="GO:0065002">
    <property type="term" value="P:intracellular protein transmembrane transport"/>
    <property type="evidence" value="ECO:0007669"/>
    <property type="project" value="UniProtKB-UniRule"/>
</dbReference>
<evidence type="ECO:0000256" key="8">
    <source>
        <dbReference type="ARBA" id="ARBA00023136"/>
    </source>
</evidence>
<dbReference type="eggNOG" id="COG0341">
    <property type="taxonomic scope" value="Bacteria"/>
</dbReference>
<keyword evidence="6 9" id="KW-1133">Transmembrane helix</keyword>
<keyword evidence="5 9" id="KW-0653">Protein transport</keyword>
<dbReference type="InterPro" id="IPR048634">
    <property type="entry name" value="SecD_SecF_C"/>
</dbReference>
<comment type="caution">
    <text evidence="9">Lacks conserved residue(s) required for the propagation of feature annotation.</text>
</comment>
<keyword evidence="3 9" id="KW-1003">Cell membrane</keyword>
<feature type="transmembrane region" description="Helical" evidence="9">
    <location>
        <begin position="215"/>
        <end position="234"/>
    </location>
</feature>
<protein>
    <recommendedName>
        <fullName evidence="9">Protein-export membrane protein SecF</fullName>
    </recommendedName>
</protein>
<comment type="subunit">
    <text evidence="9">Forms a complex with SecD. Part of the essential Sec protein translocation apparatus which comprises SecA, SecYEG and auxiliary proteins SecDF. Other proteins may also be involved.</text>
</comment>
<evidence type="ECO:0000256" key="9">
    <source>
        <dbReference type="HAMAP-Rule" id="MF_01464"/>
    </source>
</evidence>
<evidence type="ECO:0000256" key="3">
    <source>
        <dbReference type="ARBA" id="ARBA00022475"/>
    </source>
</evidence>
<dbReference type="InterPro" id="IPR022813">
    <property type="entry name" value="SecD/SecF_arch_bac"/>
</dbReference>
<dbReference type="PANTHER" id="PTHR30081:SF8">
    <property type="entry name" value="PROTEIN TRANSLOCASE SUBUNIT SECF"/>
    <property type="match status" value="1"/>
</dbReference>
<organism evidence="11 12">
    <name type="scientific">Desulfonatronospira thiodismutans ASO3-1</name>
    <dbReference type="NCBI Taxonomy" id="555779"/>
    <lineage>
        <taxon>Bacteria</taxon>
        <taxon>Pseudomonadati</taxon>
        <taxon>Thermodesulfobacteriota</taxon>
        <taxon>Desulfovibrionia</taxon>
        <taxon>Desulfovibrionales</taxon>
        <taxon>Desulfonatronovibrionaceae</taxon>
        <taxon>Desulfonatronospira</taxon>
    </lineage>
</organism>
<dbReference type="SUPFAM" id="SSF82866">
    <property type="entry name" value="Multidrug efflux transporter AcrB transmembrane domain"/>
    <property type="match status" value="1"/>
</dbReference>